<keyword evidence="1" id="KW-0067">ATP-binding</keyword>
<dbReference type="PIRSF" id="PIRSF000654">
    <property type="entry name" value="Integrin-linked_kinase"/>
    <property type="match status" value="1"/>
</dbReference>
<dbReference type="InterPro" id="IPR001245">
    <property type="entry name" value="Ser-Thr/Tyr_kinase_cat_dom"/>
</dbReference>
<dbReference type="Pfam" id="PF07714">
    <property type="entry name" value="PK_Tyr_Ser-Thr"/>
    <property type="match status" value="1"/>
</dbReference>
<dbReference type="InterPro" id="IPR017441">
    <property type="entry name" value="Protein_kinase_ATP_BS"/>
</dbReference>
<name>A0A1E5WM95_9POAL</name>
<dbReference type="PROSITE" id="PS00107">
    <property type="entry name" value="PROTEIN_KINASE_ATP"/>
    <property type="match status" value="1"/>
</dbReference>
<proteinExistence type="predicted"/>
<dbReference type="GO" id="GO:0005524">
    <property type="term" value="F:ATP binding"/>
    <property type="evidence" value="ECO:0007669"/>
    <property type="project" value="UniProtKB-UniRule"/>
</dbReference>
<keyword evidence="1" id="KW-0547">Nucleotide-binding</keyword>
<dbReference type="PANTHER" id="PTHR48055">
    <property type="entry name" value="LEUCINE-RICH REPEAT RECEPTOR PROTEIN KINASE EMS1"/>
    <property type="match status" value="1"/>
</dbReference>
<dbReference type="FunFam" id="3.30.200.20:FF:000661">
    <property type="entry name" value="Serine-threonine protein kinase plant-type"/>
    <property type="match status" value="1"/>
</dbReference>
<evidence type="ECO:0000259" key="2">
    <source>
        <dbReference type="PROSITE" id="PS50011"/>
    </source>
</evidence>
<keyword evidence="3" id="KW-0675">Receptor</keyword>
<keyword evidence="4" id="KW-1185">Reference proteome</keyword>
<dbReference type="InterPro" id="IPR051564">
    <property type="entry name" value="LRR_receptor-like_kinase"/>
</dbReference>
<dbReference type="AlphaFoldDB" id="A0A1E5WM95"/>
<dbReference type="PROSITE" id="PS50011">
    <property type="entry name" value="PROTEIN_KINASE_DOM"/>
    <property type="match status" value="1"/>
</dbReference>
<keyword evidence="3" id="KW-0418">Kinase</keyword>
<feature type="domain" description="Protein kinase" evidence="2">
    <location>
        <begin position="58"/>
        <end position="322"/>
    </location>
</feature>
<reference evidence="3 4" key="1">
    <citation type="submission" date="2016-09" db="EMBL/GenBank/DDBJ databases">
        <title>The draft genome of Dichanthelium oligosanthes: A C3 panicoid grass species.</title>
        <authorList>
            <person name="Studer A.J."/>
            <person name="Schnable J.C."/>
            <person name="Brutnell T.P."/>
        </authorList>
    </citation>
    <scope>NUCLEOTIDE SEQUENCE [LARGE SCALE GENOMIC DNA]</scope>
    <source>
        <strain evidence="4">cv. Kellogg 1175</strain>
        <tissue evidence="3">Leaf</tissue>
    </source>
</reference>
<evidence type="ECO:0000313" key="3">
    <source>
        <dbReference type="EMBL" id="OEL38488.1"/>
    </source>
</evidence>
<dbReference type="OrthoDB" id="679098at2759"/>
<dbReference type="InterPro" id="IPR000719">
    <property type="entry name" value="Prot_kinase_dom"/>
</dbReference>
<dbReference type="PANTHER" id="PTHR48055:SF57">
    <property type="entry name" value="PROTEIN KINASE DOMAIN-CONTAINING PROTEIN"/>
    <property type="match status" value="1"/>
</dbReference>
<dbReference type="InterPro" id="IPR011009">
    <property type="entry name" value="Kinase-like_dom_sf"/>
</dbReference>
<dbReference type="STRING" id="888268.A0A1E5WM95"/>
<sequence length="339" mass="37172">MLSAATIAFGSTAFCIYYLKVKRKQKAKELEGSFIDPSNVMSNWLVSYDELVRATANFSNYNLLGAGSFGKVFKGKLGTGLDVAIKVLDMQLERAIRSFDVECNVVSMARHRNLIRILNICSNLGHRALVLQYMLNGSLEMLLHSEARMHLGLLNRLDVMLDVSLAMEYLHHQHHEPDAGGALGLVLGDDNSIITASMPGTLGYLAPGKNTKALPFELFYAEYGSLGKASRKSDVFSYGTMLLEVFTGRRPTDPMFDGELSIRQWVHQAFPTLLASVLDGQLLHDAASSAACDLNELGLLCSSQSPEQRLSMRDVVVALKKIKKDYAKSTSATTQSAAL</sequence>
<dbReference type="EMBL" id="LWDX02001606">
    <property type="protein sequence ID" value="OEL38488.1"/>
    <property type="molecule type" value="Genomic_DNA"/>
</dbReference>
<dbReference type="GO" id="GO:0004672">
    <property type="term" value="F:protein kinase activity"/>
    <property type="evidence" value="ECO:0007669"/>
    <property type="project" value="InterPro"/>
</dbReference>
<comment type="caution">
    <text evidence="3">The sequence shown here is derived from an EMBL/GenBank/DDBJ whole genome shotgun (WGS) entry which is preliminary data.</text>
</comment>
<dbReference type="GO" id="GO:0016020">
    <property type="term" value="C:membrane"/>
    <property type="evidence" value="ECO:0007669"/>
    <property type="project" value="TreeGrafter"/>
</dbReference>
<organism evidence="3 4">
    <name type="scientific">Dichanthelium oligosanthes</name>
    <dbReference type="NCBI Taxonomy" id="888268"/>
    <lineage>
        <taxon>Eukaryota</taxon>
        <taxon>Viridiplantae</taxon>
        <taxon>Streptophyta</taxon>
        <taxon>Embryophyta</taxon>
        <taxon>Tracheophyta</taxon>
        <taxon>Spermatophyta</taxon>
        <taxon>Magnoliopsida</taxon>
        <taxon>Liliopsida</taxon>
        <taxon>Poales</taxon>
        <taxon>Poaceae</taxon>
        <taxon>PACMAD clade</taxon>
        <taxon>Panicoideae</taxon>
        <taxon>Panicodae</taxon>
        <taxon>Paniceae</taxon>
        <taxon>Dichantheliinae</taxon>
        <taxon>Dichanthelium</taxon>
    </lineage>
</organism>
<evidence type="ECO:0000313" key="4">
    <source>
        <dbReference type="Proteomes" id="UP000095767"/>
    </source>
</evidence>
<evidence type="ECO:0000256" key="1">
    <source>
        <dbReference type="PROSITE-ProRule" id="PRU10141"/>
    </source>
</evidence>
<dbReference type="Gene3D" id="1.10.510.10">
    <property type="entry name" value="Transferase(Phosphotransferase) domain 1"/>
    <property type="match status" value="2"/>
</dbReference>
<keyword evidence="3" id="KW-0808">Transferase</keyword>
<dbReference type="SUPFAM" id="SSF56112">
    <property type="entry name" value="Protein kinase-like (PK-like)"/>
    <property type="match status" value="1"/>
</dbReference>
<accession>A0A1E5WM95</accession>
<gene>
    <name evidence="3" type="ORF">BAE44_0000493</name>
</gene>
<dbReference type="Proteomes" id="UP000095767">
    <property type="component" value="Unassembled WGS sequence"/>
</dbReference>
<protein>
    <submittedName>
        <fullName evidence="3">Putative LRR receptor-like serine/threonine-protein kinase</fullName>
    </submittedName>
</protein>
<feature type="binding site" evidence="1">
    <location>
        <position position="86"/>
    </location>
    <ligand>
        <name>ATP</name>
        <dbReference type="ChEBI" id="CHEBI:30616"/>
    </ligand>
</feature>